<keyword evidence="2" id="KW-1185">Reference proteome</keyword>
<gene>
    <name evidence="1" type="ORF">E5331_19400</name>
</gene>
<name>A0AC61RAK0_9BACT</name>
<sequence length="120" mass="13211">MANKREFKKYVEAVGASACEAMMSTYYNVDGVNKDSIAKSIELTLGAVGAAKSNADVTFDKGVKAFAGLKEYSVAKNKFYKKLFVKIKEDFFNSIDEAIKLFNSAIPAEVKEQYKNAVAE</sequence>
<organism evidence="1 2">
    <name type="scientific">Lepagella muris</name>
    <dbReference type="NCBI Taxonomy" id="3032870"/>
    <lineage>
        <taxon>Bacteria</taxon>
        <taxon>Pseudomonadati</taxon>
        <taxon>Bacteroidota</taxon>
        <taxon>Bacteroidia</taxon>
        <taxon>Bacteroidales</taxon>
        <taxon>Muribaculaceae</taxon>
        <taxon>Lepagella</taxon>
    </lineage>
</organism>
<protein>
    <submittedName>
        <fullName evidence="1">Uncharacterized protein</fullName>
    </submittedName>
</protein>
<proteinExistence type="predicted"/>
<reference evidence="1" key="1">
    <citation type="submission" date="2019-04" db="EMBL/GenBank/DDBJ databases">
        <title>Microbes associate with the intestines of laboratory mice.</title>
        <authorList>
            <person name="Navarre W."/>
            <person name="Wong E."/>
            <person name="Huang K."/>
            <person name="Tropini C."/>
            <person name="Ng K."/>
            <person name="Yu B."/>
        </authorList>
    </citation>
    <scope>NUCLEOTIDE SEQUENCE</scope>
    <source>
        <strain evidence="1">NM04_E33</strain>
    </source>
</reference>
<evidence type="ECO:0000313" key="1">
    <source>
        <dbReference type="EMBL" id="TGY75834.1"/>
    </source>
</evidence>
<comment type="caution">
    <text evidence="1">The sequence shown here is derived from an EMBL/GenBank/DDBJ whole genome shotgun (WGS) entry which is preliminary data.</text>
</comment>
<evidence type="ECO:0000313" key="2">
    <source>
        <dbReference type="Proteomes" id="UP000306319"/>
    </source>
</evidence>
<dbReference type="EMBL" id="SRYB01000050">
    <property type="protein sequence ID" value="TGY75834.1"/>
    <property type="molecule type" value="Genomic_DNA"/>
</dbReference>
<accession>A0AC61RAK0</accession>
<dbReference type="Proteomes" id="UP000306319">
    <property type="component" value="Unassembled WGS sequence"/>
</dbReference>